<feature type="domain" description="TcaA second" evidence="1">
    <location>
        <begin position="30"/>
        <end position="123"/>
    </location>
</feature>
<feature type="domain" description="YvbJ-like NTF2-like" evidence="2">
    <location>
        <begin position="215"/>
        <end position="338"/>
    </location>
</feature>
<comment type="caution">
    <text evidence="3">The sequence shown here is derived from an EMBL/GenBank/DDBJ whole genome shotgun (WGS) entry which is preliminary data.</text>
</comment>
<gene>
    <name evidence="3" type="ORF">P9271_18915</name>
</gene>
<dbReference type="GeneID" id="301140817"/>
<dbReference type="PANTHER" id="PTHR40038:SF1">
    <property type="entry name" value="MEMBRANE-ASSOCIATED PROTEIN TCAA"/>
    <property type="match status" value="1"/>
</dbReference>
<dbReference type="InterPro" id="IPR056902">
    <property type="entry name" value="NTF2_YvbJ"/>
</dbReference>
<dbReference type="Proteomes" id="UP001342826">
    <property type="component" value="Unassembled WGS sequence"/>
</dbReference>
<sequence length="376" mass="43349">MNKKWLIAIPIVAVLIIGSVLFITQQNNRPKKPVEAFEQAVKENKPNLLKEWVVADDKKAKVNDASLKALVTYLKANNHSYQLIKESLEKQIANKEYMVTNEQISLVEDEEKKGIFKNYKLKVKTANIKLVGHSSSDKVNLIINKSNESLKRNKEGDLFGPVLPGTYNIKLNMENKLGLFLEKRKVEVWGGSKQISLIMDSEKLVQNDKATQKNILKAVETFNKDLVTLQTNGFNKKALTNVTERVTENVFLVEKDFNSVKDYIDEIQVQYLGATVNMDHLDVKQIYDDWSANVEAIVSYDTKIKVRDLDNYEDKSSILCIYELKYDAGRKKWLIDGIKEKEVKDNEKDKWKNKVELNDEEEPVMKWKRDENSDTL</sequence>
<evidence type="ECO:0000313" key="4">
    <source>
        <dbReference type="Proteomes" id="UP001342826"/>
    </source>
</evidence>
<dbReference type="EMBL" id="JARTFS010000016">
    <property type="protein sequence ID" value="MED4403382.1"/>
    <property type="molecule type" value="Genomic_DNA"/>
</dbReference>
<dbReference type="RefSeq" id="WP_066228442.1">
    <property type="nucleotide sequence ID" value="NZ_JARTFQ010000001.1"/>
</dbReference>
<accession>A0ABU6P3Z7</accession>
<evidence type="ECO:0000259" key="2">
    <source>
        <dbReference type="Pfam" id="PF25155"/>
    </source>
</evidence>
<evidence type="ECO:0000259" key="1">
    <source>
        <dbReference type="Pfam" id="PF22813"/>
    </source>
</evidence>
<reference evidence="3 4" key="1">
    <citation type="submission" date="2023-03" db="EMBL/GenBank/DDBJ databases">
        <title>Bacillus Genome Sequencing.</title>
        <authorList>
            <person name="Dunlap C."/>
        </authorList>
    </citation>
    <scope>NUCLEOTIDE SEQUENCE [LARGE SCALE GENOMIC DNA]</scope>
    <source>
        <strain evidence="3 4">NRS-1717</strain>
    </source>
</reference>
<dbReference type="Pfam" id="PF25155">
    <property type="entry name" value="NTF2_YvbJ"/>
    <property type="match status" value="1"/>
</dbReference>
<protein>
    <recommendedName>
        <fullName evidence="5">Lipoprotein</fullName>
    </recommendedName>
</protein>
<dbReference type="PANTHER" id="PTHR40038">
    <property type="entry name" value="MEMBRANE-ASSOCIATED PROTEIN TCAA"/>
    <property type="match status" value="1"/>
</dbReference>
<keyword evidence="4" id="KW-1185">Reference proteome</keyword>
<evidence type="ECO:0008006" key="5">
    <source>
        <dbReference type="Google" id="ProtNLM"/>
    </source>
</evidence>
<dbReference type="Pfam" id="PF22813">
    <property type="entry name" value="TcaA_2nd"/>
    <property type="match status" value="1"/>
</dbReference>
<organism evidence="3 4">
    <name type="scientific">Metabacillus fastidiosus</name>
    <dbReference type="NCBI Taxonomy" id="1458"/>
    <lineage>
        <taxon>Bacteria</taxon>
        <taxon>Bacillati</taxon>
        <taxon>Bacillota</taxon>
        <taxon>Bacilli</taxon>
        <taxon>Bacillales</taxon>
        <taxon>Bacillaceae</taxon>
        <taxon>Metabacillus</taxon>
    </lineage>
</organism>
<proteinExistence type="predicted"/>
<evidence type="ECO:0000313" key="3">
    <source>
        <dbReference type="EMBL" id="MED4403382.1"/>
    </source>
</evidence>
<name>A0ABU6P3Z7_9BACI</name>
<dbReference type="InterPro" id="IPR054529">
    <property type="entry name" value="TcaA_2nd"/>
</dbReference>